<dbReference type="EMBL" id="CACVAV010000275">
    <property type="protein sequence ID" value="CAA6817446.1"/>
    <property type="molecule type" value="Genomic_DNA"/>
</dbReference>
<dbReference type="GO" id="GO:0051920">
    <property type="term" value="F:peroxiredoxin activity"/>
    <property type="evidence" value="ECO:0007669"/>
    <property type="project" value="InterPro"/>
</dbReference>
<dbReference type="Gene3D" id="1.20.1290.10">
    <property type="entry name" value="AhpD-like"/>
    <property type="match status" value="2"/>
</dbReference>
<dbReference type="AlphaFoldDB" id="A0A6S6TQX8"/>
<dbReference type="Pfam" id="PF02627">
    <property type="entry name" value="CMD"/>
    <property type="match status" value="2"/>
</dbReference>
<dbReference type="InterPro" id="IPR029032">
    <property type="entry name" value="AhpD-like"/>
</dbReference>
<dbReference type="InterPro" id="IPR003779">
    <property type="entry name" value="CMD-like"/>
</dbReference>
<sequence>MPFDQSLKKAYQYGLGEYLEIIGELSQESTKKGALSRKSKELLTLGIAMHKQCHRCIDIHQQEAVRLEVTSAEFAQLRKIVLYLTLRPGNQGQLQETLDKAWTEFSLSKGALSRSLRELLALGIALVKQNEADIHRHVVAAIKYGATPEEVYEVLPIALLMDGAPALSQMPVLLEAVQRTQGGHAPVTD</sequence>
<dbReference type="InterPro" id="IPR004675">
    <property type="entry name" value="AhpD_core"/>
</dbReference>
<feature type="domain" description="Carboxymuconolactone decarboxylase-like" evidence="1">
    <location>
        <begin position="102"/>
        <end position="168"/>
    </location>
</feature>
<gene>
    <name evidence="2" type="ORF">HELGO_WM19261</name>
</gene>
<reference evidence="2" key="1">
    <citation type="submission" date="2020-01" db="EMBL/GenBank/DDBJ databases">
        <authorList>
            <person name="Meier V. D."/>
            <person name="Meier V D."/>
        </authorList>
    </citation>
    <scope>NUCLEOTIDE SEQUENCE</scope>
    <source>
        <strain evidence="2">HLG_WM_MAG_08</strain>
    </source>
</reference>
<organism evidence="2">
    <name type="scientific">uncultured Thiotrichaceae bacterium</name>
    <dbReference type="NCBI Taxonomy" id="298394"/>
    <lineage>
        <taxon>Bacteria</taxon>
        <taxon>Pseudomonadati</taxon>
        <taxon>Pseudomonadota</taxon>
        <taxon>Gammaproteobacteria</taxon>
        <taxon>Thiotrichales</taxon>
        <taxon>Thiotrichaceae</taxon>
        <taxon>environmental samples</taxon>
    </lineage>
</organism>
<dbReference type="PANTHER" id="PTHR33930:SF2">
    <property type="entry name" value="BLR3452 PROTEIN"/>
    <property type="match status" value="1"/>
</dbReference>
<dbReference type="NCBIfam" id="TIGR00778">
    <property type="entry name" value="ahpD_dom"/>
    <property type="match status" value="1"/>
</dbReference>
<evidence type="ECO:0000313" key="2">
    <source>
        <dbReference type="EMBL" id="CAA6817446.1"/>
    </source>
</evidence>
<dbReference type="PANTHER" id="PTHR33930">
    <property type="entry name" value="ALKYL HYDROPEROXIDE REDUCTASE AHPD"/>
    <property type="match status" value="1"/>
</dbReference>
<evidence type="ECO:0000259" key="1">
    <source>
        <dbReference type="Pfam" id="PF02627"/>
    </source>
</evidence>
<accession>A0A6S6TQX8</accession>
<feature type="domain" description="Carboxymuconolactone decarboxylase-like" evidence="1">
    <location>
        <begin position="17"/>
        <end position="79"/>
    </location>
</feature>
<name>A0A6S6TQX8_9GAMM</name>
<dbReference type="SUPFAM" id="SSF69118">
    <property type="entry name" value="AhpD-like"/>
    <property type="match status" value="2"/>
</dbReference>
<proteinExistence type="predicted"/>
<protein>
    <submittedName>
        <fullName evidence="2">Alkyl hydroperoxide reductase AhpD</fullName>
    </submittedName>
</protein>